<proteinExistence type="predicted"/>
<dbReference type="EMBL" id="UINC01218039">
    <property type="protein sequence ID" value="SVE44901.1"/>
    <property type="molecule type" value="Genomic_DNA"/>
</dbReference>
<gene>
    <name evidence="1" type="ORF">METZ01_LOCUS497755</name>
</gene>
<accession>A0A383DKC3</accession>
<feature type="non-terminal residue" evidence="1">
    <location>
        <position position="1"/>
    </location>
</feature>
<name>A0A383DKC3_9ZZZZ</name>
<sequence>QMKLAGRVDTLEQGQYMLRRDMLRGVASAIAISNTNYMPEDGFGISAGYGSFHGTNETAFGASYRRGRVAVKGSIARDSVGAGVMIRLGGRR</sequence>
<dbReference type="SUPFAM" id="SSF54523">
    <property type="entry name" value="Pili subunits"/>
    <property type="match status" value="1"/>
</dbReference>
<dbReference type="InterPro" id="IPR045584">
    <property type="entry name" value="Pilin-like"/>
</dbReference>
<evidence type="ECO:0000313" key="1">
    <source>
        <dbReference type="EMBL" id="SVE44901.1"/>
    </source>
</evidence>
<organism evidence="1">
    <name type="scientific">marine metagenome</name>
    <dbReference type="NCBI Taxonomy" id="408172"/>
    <lineage>
        <taxon>unclassified sequences</taxon>
        <taxon>metagenomes</taxon>
        <taxon>ecological metagenomes</taxon>
    </lineage>
</organism>
<protein>
    <recommendedName>
        <fullName evidence="2">Trimeric autotransporter adhesin YadA-like C-terminal membrane anchor domain-containing protein</fullName>
    </recommendedName>
</protein>
<reference evidence="1" key="1">
    <citation type="submission" date="2018-05" db="EMBL/GenBank/DDBJ databases">
        <authorList>
            <person name="Lanie J.A."/>
            <person name="Ng W.-L."/>
            <person name="Kazmierczak K.M."/>
            <person name="Andrzejewski T.M."/>
            <person name="Davidsen T.M."/>
            <person name="Wayne K.J."/>
            <person name="Tettelin H."/>
            <person name="Glass J.I."/>
            <person name="Rusch D."/>
            <person name="Podicherti R."/>
            <person name="Tsui H.-C.T."/>
            <person name="Winkler M.E."/>
        </authorList>
    </citation>
    <scope>NUCLEOTIDE SEQUENCE</scope>
</reference>
<evidence type="ECO:0008006" key="2">
    <source>
        <dbReference type="Google" id="ProtNLM"/>
    </source>
</evidence>
<dbReference type="Gene3D" id="3.30.1300.30">
    <property type="entry name" value="GSPII I/J protein-like"/>
    <property type="match status" value="1"/>
</dbReference>
<dbReference type="AlphaFoldDB" id="A0A383DKC3"/>